<evidence type="ECO:0008006" key="3">
    <source>
        <dbReference type="Google" id="ProtNLM"/>
    </source>
</evidence>
<dbReference type="Gene3D" id="2.170.150.20">
    <property type="entry name" value="Peptide methionine sulfoxide reductase"/>
    <property type="match status" value="1"/>
</dbReference>
<dbReference type="SUPFAM" id="SSF51316">
    <property type="entry name" value="Mss4-like"/>
    <property type="match status" value="1"/>
</dbReference>
<gene>
    <name evidence="1" type="ORF">V6N11_026463</name>
</gene>
<dbReference type="InterPro" id="IPR011057">
    <property type="entry name" value="Mss4-like_sf"/>
</dbReference>
<dbReference type="EMBL" id="JBBPBN010000011">
    <property type="protein sequence ID" value="KAK9029344.1"/>
    <property type="molecule type" value="Genomic_DNA"/>
</dbReference>
<sequence>MAAAAAAARDRVRYPVNAASKFFLCSQCRNHLFPHADFSGQSPSWPGVSQGVVCRAAVNVREDDTPRLLHHCRVVNVHCDQCDRHIGERFTEPANVTGLHELQGNCYLFHNDKLLYWDGSSLRSSTGEQIIIHENGYQGAAHGDL</sequence>
<dbReference type="Proteomes" id="UP001396334">
    <property type="component" value="Unassembled WGS sequence"/>
</dbReference>
<accession>A0ABR2SWK1</accession>
<organism evidence="1 2">
    <name type="scientific">Hibiscus sabdariffa</name>
    <name type="common">roselle</name>
    <dbReference type="NCBI Taxonomy" id="183260"/>
    <lineage>
        <taxon>Eukaryota</taxon>
        <taxon>Viridiplantae</taxon>
        <taxon>Streptophyta</taxon>
        <taxon>Embryophyta</taxon>
        <taxon>Tracheophyta</taxon>
        <taxon>Spermatophyta</taxon>
        <taxon>Magnoliopsida</taxon>
        <taxon>eudicotyledons</taxon>
        <taxon>Gunneridae</taxon>
        <taxon>Pentapetalae</taxon>
        <taxon>rosids</taxon>
        <taxon>malvids</taxon>
        <taxon>Malvales</taxon>
        <taxon>Malvaceae</taxon>
        <taxon>Malvoideae</taxon>
        <taxon>Hibiscus</taxon>
    </lineage>
</organism>
<proteinExistence type="predicted"/>
<reference evidence="1 2" key="1">
    <citation type="journal article" date="2024" name="G3 (Bethesda)">
        <title>Genome assembly of Hibiscus sabdariffa L. provides insights into metabolisms of medicinal natural products.</title>
        <authorList>
            <person name="Kim T."/>
        </authorList>
    </citation>
    <scope>NUCLEOTIDE SEQUENCE [LARGE SCALE GENOMIC DNA]</scope>
    <source>
        <strain evidence="1">TK-2024</strain>
        <tissue evidence="1">Old leaves</tissue>
    </source>
</reference>
<name>A0ABR2SWK1_9ROSI</name>
<evidence type="ECO:0000313" key="2">
    <source>
        <dbReference type="Proteomes" id="UP001396334"/>
    </source>
</evidence>
<keyword evidence="2" id="KW-1185">Reference proteome</keyword>
<protein>
    <recommendedName>
        <fullName evidence="3">Yippee domain-containing protein</fullName>
    </recommendedName>
</protein>
<comment type="caution">
    <text evidence="1">The sequence shown here is derived from an EMBL/GenBank/DDBJ whole genome shotgun (WGS) entry which is preliminary data.</text>
</comment>
<evidence type="ECO:0000313" key="1">
    <source>
        <dbReference type="EMBL" id="KAK9029344.1"/>
    </source>
</evidence>